<evidence type="ECO:0000313" key="3">
    <source>
        <dbReference type="WBParaSite" id="GPLIN_000503000"/>
    </source>
</evidence>
<keyword evidence="1" id="KW-0812">Transmembrane</keyword>
<dbReference type="WBParaSite" id="GPLIN_000503000">
    <property type="protein sequence ID" value="GPLIN_000503000"/>
    <property type="gene ID" value="GPLIN_000503000"/>
</dbReference>
<proteinExistence type="predicted"/>
<keyword evidence="1" id="KW-1133">Transmembrane helix</keyword>
<evidence type="ECO:0000313" key="2">
    <source>
        <dbReference type="Proteomes" id="UP000050741"/>
    </source>
</evidence>
<keyword evidence="2" id="KW-1185">Reference proteome</keyword>
<reference evidence="2" key="2">
    <citation type="submission" date="2014-05" db="EMBL/GenBank/DDBJ databases">
        <title>The genome and life-stage specific transcriptomes of Globodera pallida elucidate key aspects of plant parasitism by a cyst nematode.</title>
        <authorList>
            <person name="Cotton J.A."/>
            <person name="Lilley C.J."/>
            <person name="Jones L.M."/>
            <person name="Kikuchi T."/>
            <person name="Reid A.J."/>
            <person name="Thorpe P."/>
            <person name="Tsai I.J."/>
            <person name="Beasley H."/>
            <person name="Blok V."/>
            <person name="Cock P.J.A."/>
            <person name="Van den Akker S.E."/>
            <person name="Holroyd N."/>
            <person name="Hunt M."/>
            <person name="Mantelin S."/>
            <person name="Naghra H."/>
            <person name="Pain A."/>
            <person name="Palomares-Rius J.E."/>
            <person name="Zarowiecki M."/>
            <person name="Berriman M."/>
            <person name="Jones J.T."/>
            <person name="Urwin P.E."/>
        </authorList>
    </citation>
    <scope>NUCLEOTIDE SEQUENCE [LARGE SCALE GENOMIC DNA]</scope>
    <source>
        <strain evidence="2">Lindley</strain>
    </source>
</reference>
<keyword evidence="1" id="KW-0472">Membrane</keyword>
<accession>A0A183BWP1</accession>
<evidence type="ECO:0000256" key="1">
    <source>
        <dbReference type="SAM" id="Phobius"/>
    </source>
</evidence>
<reference evidence="3" key="3">
    <citation type="submission" date="2016-06" db="UniProtKB">
        <authorList>
            <consortium name="WormBaseParasite"/>
        </authorList>
    </citation>
    <scope>IDENTIFICATION</scope>
</reference>
<reference evidence="2" key="1">
    <citation type="submission" date="2013-12" db="EMBL/GenBank/DDBJ databases">
        <authorList>
            <person name="Aslett M."/>
        </authorList>
    </citation>
    <scope>NUCLEOTIDE SEQUENCE [LARGE SCALE GENOMIC DNA]</scope>
    <source>
        <strain evidence="2">Lindley</strain>
    </source>
</reference>
<sequence>MPASAEVDKVLSHQMKRCAGMGTPRAETNGSKMVAGHRLRMFGMQEMGNLLAKGVLMIGKLFAGLVEMFLALCRSPEGRVLVV</sequence>
<dbReference type="AlphaFoldDB" id="A0A183BWP1"/>
<protein>
    <submittedName>
        <fullName evidence="3">Uncharacterized protein</fullName>
    </submittedName>
</protein>
<feature type="transmembrane region" description="Helical" evidence="1">
    <location>
        <begin position="50"/>
        <end position="72"/>
    </location>
</feature>
<dbReference type="Proteomes" id="UP000050741">
    <property type="component" value="Unassembled WGS sequence"/>
</dbReference>
<organism evidence="2 3">
    <name type="scientific">Globodera pallida</name>
    <name type="common">Potato cyst nematode worm</name>
    <name type="synonym">Heterodera pallida</name>
    <dbReference type="NCBI Taxonomy" id="36090"/>
    <lineage>
        <taxon>Eukaryota</taxon>
        <taxon>Metazoa</taxon>
        <taxon>Ecdysozoa</taxon>
        <taxon>Nematoda</taxon>
        <taxon>Chromadorea</taxon>
        <taxon>Rhabditida</taxon>
        <taxon>Tylenchina</taxon>
        <taxon>Tylenchomorpha</taxon>
        <taxon>Tylenchoidea</taxon>
        <taxon>Heteroderidae</taxon>
        <taxon>Heteroderinae</taxon>
        <taxon>Globodera</taxon>
    </lineage>
</organism>
<name>A0A183BWP1_GLOPA</name>